<dbReference type="InterPro" id="IPR002048">
    <property type="entry name" value="EF_hand_dom"/>
</dbReference>
<dbReference type="Proteomes" id="UP000070444">
    <property type="component" value="Unassembled WGS sequence"/>
</dbReference>
<dbReference type="SUPFAM" id="SSF47473">
    <property type="entry name" value="EF-hand"/>
    <property type="match status" value="1"/>
</dbReference>
<dbReference type="GO" id="GO:0005509">
    <property type="term" value="F:calcium ion binding"/>
    <property type="evidence" value="ECO:0007669"/>
    <property type="project" value="InterPro"/>
</dbReference>
<protein>
    <recommendedName>
        <fullName evidence="1">EF-hand domain-containing protein</fullName>
    </recommendedName>
</protein>
<evidence type="ECO:0000313" key="2">
    <source>
        <dbReference type="EMBL" id="KXN72329.1"/>
    </source>
</evidence>
<sequence length="169" mass="19588">MSAEQRKAYDLFSYIDNDCKDPIIVDEIEDRSKIKIKDLVPALLSMGIQVDRSVVIDQLKLLGIRATRYSKLNWLQFVQLANQFKSYKINTSEECSFVFNLIDKDQDSKISLADLKLICQQYTEFNHLKEDKLVNLIKIANDDALGAGQHNRDYLDLEGFEKLYEKLFA</sequence>
<gene>
    <name evidence="2" type="ORF">CONCODRAFT_77845</name>
</gene>
<evidence type="ECO:0000259" key="1">
    <source>
        <dbReference type="PROSITE" id="PS50222"/>
    </source>
</evidence>
<organism evidence="2 3">
    <name type="scientific">Conidiobolus coronatus (strain ATCC 28846 / CBS 209.66 / NRRL 28638)</name>
    <name type="common">Delacroixia coronata</name>
    <dbReference type="NCBI Taxonomy" id="796925"/>
    <lineage>
        <taxon>Eukaryota</taxon>
        <taxon>Fungi</taxon>
        <taxon>Fungi incertae sedis</taxon>
        <taxon>Zoopagomycota</taxon>
        <taxon>Entomophthoromycotina</taxon>
        <taxon>Entomophthoromycetes</taxon>
        <taxon>Entomophthorales</taxon>
        <taxon>Ancylistaceae</taxon>
        <taxon>Conidiobolus</taxon>
    </lineage>
</organism>
<dbReference type="InterPro" id="IPR011992">
    <property type="entry name" value="EF-hand-dom_pair"/>
</dbReference>
<dbReference type="OrthoDB" id="26525at2759"/>
<reference evidence="2 3" key="1">
    <citation type="journal article" date="2015" name="Genome Biol. Evol.">
        <title>Phylogenomic analyses indicate that early fungi evolved digesting cell walls of algal ancestors of land plants.</title>
        <authorList>
            <person name="Chang Y."/>
            <person name="Wang S."/>
            <person name="Sekimoto S."/>
            <person name="Aerts A.L."/>
            <person name="Choi C."/>
            <person name="Clum A."/>
            <person name="LaButti K.M."/>
            <person name="Lindquist E.A."/>
            <person name="Yee Ngan C."/>
            <person name="Ohm R.A."/>
            <person name="Salamov A.A."/>
            <person name="Grigoriev I.V."/>
            <person name="Spatafora J.W."/>
            <person name="Berbee M.L."/>
        </authorList>
    </citation>
    <scope>NUCLEOTIDE SEQUENCE [LARGE SCALE GENOMIC DNA]</scope>
    <source>
        <strain evidence="2 3">NRRL 28638</strain>
    </source>
</reference>
<keyword evidence="3" id="KW-1185">Reference proteome</keyword>
<accession>A0A137PBE4</accession>
<name>A0A137PBE4_CONC2</name>
<dbReference type="Gene3D" id="1.10.238.10">
    <property type="entry name" value="EF-hand"/>
    <property type="match status" value="1"/>
</dbReference>
<feature type="domain" description="EF-hand" evidence="1">
    <location>
        <begin position="90"/>
        <end position="125"/>
    </location>
</feature>
<evidence type="ECO:0000313" key="3">
    <source>
        <dbReference type="Proteomes" id="UP000070444"/>
    </source>
</evidence>
<dbReference type="AlphaFoldDB" id="A0A137PBE4"/>
<dbReference type="EMBL" id="KQ964455">
    <property type="protein sequence ID" value="KXN72329.1"/>
    <property type="molecule type" value="Genomic_DNA"/>
</dbReference>
<dbReference type="PROSITE" id="PS50222">
    <property type="entry name" value="EF_HAND_2"/>
    <property type="match status" value="1"/>
</dbReference>
<proteinExistence type="predicted"/>